<dbReference type="Proteomes" id="UP000078162">
    <property type="component" value="Chromosome"/>
</dbReference>
<dbReference type="AlphaFoldDB" id="A0A1A9HXY0"/>
<sequence length="45" mass="5247">MCFLGQDSHLILKLSFILIQTSKERIIDGSLFCRVYHLEASFFLL</sequence>
<proteinExistence type="predicted"/>
<evidence type="ECO:0000313" key="2">
    <source>
        <dbReference type="Proteomes" id="UP000078162"/>
    </source>
</evidence>
<keyword evidence="2" id="KW-1185">Reference proteome</keyword>
<dbReference type="STRING" id="1806891.Cs308_0772"/>
<evidence type="ECO:0000313" key="1">
    <source>
        <dbReference type="EMBL" id="ANH78942.1"/>
    </source>
</evidence>
<gene>
    <name evidence="1" type="ORF">Cs308_0772</name>
</gene>
<reference evidence="1 2" key="1">
    <citation type="submission" date="2016-03" db="EMBL/GenBank/DDBJ databases">
        <title>Culture-independent genomics supports pathogen discovery for uncultivable bacteria within the genus Chlamydia.</title>
        <authorList>
            <person name="Taylor-Brown A."/>
            <person name="Bachmann N.L."/>
            <person name="Borel N."/>
            <person name="Polkinghorne A."/>
        </authorList>
    </citation>
    <scope>NUCLEOTIDE SEQUENCE [LARGE SCALE GENOMIC DNA]</scope>
    <source>
        <strain evidence="1 2">2742-308</strain>
    </source>
</reference>
<protein>
    <submittedName>
        <fullName evidence="1">Uncharacterized protein</fullName>
    </submittedName>
</protein>
<organism evidence="1 2">
    <name type="scientific">Candidatus Chlamydia sanziniae</name>
    <dbReference type="NCBI Taxonomy" id="1806891"/>
    <lineage>
        <taxon>Bacteria</taxon>
        <taxon>Pseudomonadati</taxon>
        <taxon>Chlamydiota</taxon>
        <taxon>Chlamydiia</taxon>
        <taxon>Chlamydiales</taxon>
        <taxon>Chlamydiaceae</taxon>
        <taxon>Chlamydia/Chlamydophila group</taxon>
        <taxon>Chlamydia</taxon>
    </lineage>
</organism>
<dbReference type="KEGG" id="csaz:Cs308_0772"/>
<accession>A0A1A9HXY0</accession>
<dbReference type="PATRIC" id="fig|1806891.3.peg.766"/>
<name>A0A1A9HXY0_9CHLA</name>
<dbReference type="EMBL" id="CP014639">
    <property type="protein sequence ID" value="ANH78942.1"/>
    <property type="molecule type" value="Genomic_DNA"/>
</dbReference>